<comment type="caution">
    <text evidence="4">The sequence shown here is derived from an EMBL/GenBank/DDBJ whole genome shotgun (WGS) entry which is preliminary data.</text>
</comment>
<evidence type="ECO:0000313" key="5">
    <source>
        <dbReference type="Proteomes" id="UP001165962"/>
    </source>
</evidence>
<dbReference type="PIRSF" id="PIRSF012524">
    <property type="entry name" value="YitL_S1"/>
    <property type="match status" value="1"/>
</dbReference>
<comment type="similarity">
    <text evidence="1">Belongs to the CvfB family.</text>
</comment>
<accession>A0ABX0J731</accession>
<keyword evidence="5" id="KW-1185">Reference proteome</keyword>
<dbReference type="EMBL" id="JAAOIW010000004">
    <property type="protein sequence ID" value="NHN30979.1"/>
    <property type="molecule type" value="Genomic_DNA"/>
</dbReference>
<dbReference type="Proteomes" id="UP001165962">
    <property type="component" value="Unassembled WGS sequence"/>
</dbReference>
<evidence type="ECO:0000313" key="4">
    <source>
        <dbReference type="EMBL" id="NHN30979.1"/>
    </source>
</evidence>
<gene>
    <name evidence="4" type="ORF">G9U52_14160</name>
</gene>
<dbReference type="InterPro" id="IPR012340">
    <property type="entry name" value="NA-bd_OB-fold"/>
</dbReference>
<name>A0ABX0J731_9BACL</name>
<dbReference type="SMART" id="SM00316">
    <property type="entry name" value="S1"/>
    <property type="match status" value="2"/>
</dbReference>
<sequence>MNFEAGITYELKVAKEVAPHGYFVTDGNEEVLLHYSEVVGSIKPGDMVKVFMFYDTQDRLASTMKKPLIELGEIALLEVVDIHPRFGSFLEMGLGRNLLLPFREQPDLRELRPQVGDKVYVVLAHDRQGRLLARVAGEPELKPKCFDAPTSWKNTWVRATVYKPLQMGTFVVCDGGVVGFGVIGMIHSTERTRNLRLGEQLDVRISFVREDGNVNCSMKVVKEIGRDEDSEMILAFLRDQNGSMPYSDASSAESINERFQISKSAFKRAIGKLMREGLVYQDGSTTHLKPQAEEGEGVSVGKPEGESGI</sequence>
<dbReference type="InterPro" id="IPR048588">
    <property type="entry name" value="CvfB_S1_2nd"/>
</dbReference>
<dbReference type="InterPro" id="IPR014464">
    <property type="entry name" value="CvfB_fam"/>
</dbReference>
<dbReference type="InterPro" id="IPR039566">
    <property type="entry name" value="CvfB_S1_st"/>
</dbReference>
<organism evidence="4 5">
    <name type="scientific">Paenibacillus agricola</name>
    <dbReference type="NCBI Taxonomy" id="2716264"/>
    <lineage>
        <taxon>Bacteria</taxon>
        <taxon>Bacillati</taxon>
        <taxon>Bacillota</taxon>
        <taxon>Bacilli</taxon>
        <taxon>Bacillales</taxon>
        <taxon>Paenibacillaceae</taxon>
        <taxon>Paenibacillus</taxon>
    </lineage>
</organism>
<dbReference type="Pfam" id="PF21543">
    <property type="entry name" value="CvfB_2nd"/>
    <property type="match status" value="1"/>
</dbReference>
<feature type="domain" description="S1 motif" evidence="3">
    <location>
        <begin position="70"/>
        <end position="136"/>
    </location>
</feature>
<feature type="domain" description="S1 motif" evidence="3">
    <location>
        <begin position="4"/>
        <end position="65"/>
    </location>
</feature>
<dbReference type="Pfam" id="PF13509">
    <property type="entry name" value="S1_2"/>
    <property type="match status" value="1"/>
</dbReference>
<evidence type="ECO:0000256" key="2">
    <source>
        <dbReference type="SAM" id="MobiDB-lite"/>
    </source>
</evidence>
<dbReference type="Gene3D" id="1.10.10.10">
    <property type="entry name" value="Winged helix-like DNA-binding domain superfamily/Winged helix DNA-binding domain"/>
    <property type="match status" value="1"/>
</dbReference>
<dbReference type="Gene3D" id="2.40.50.140">
    <property type="entry name" value="Nucleic acid-binding proteins"/>
    <property type="match status" value="2"/>
</dbReference>
<dbReference type="InterPro" id="IPR040764">
    <property type="entry name" value="CvfB_WH"/>
</dbReference>
<dbReference type="InterPro" id="IPR048587">
    <property type="entry name" value="CvfB_S1_3rd"/>
</dbReference>
<dbReference type="PANTHER" id="PTHR37296:SF1">
    <property type="entry name" value="CONSERVED VIRULENCE FACTOR B"/>
    <property type="match status" value="1"/>
</dbReference>
<evidence type="ECO:0000259" key="3">
    <source>
        <dbReference type="SMART" id="SM00316"/>
    </source>
</evidence>
<dbReference type="Pfam" id="PF21191">
    <property type="entry name" value="CvfB_1st"/>
    <property type="match status" value="1"/>
</dbReference>
<evidence type="ECO:0000256" key="1">
    <source>
        <dbReference type="PIRNR" id="PIRNR012524"/>
    </source>
</evidence>
<protein>
    <submittedName>
        <fullName evidence="4">RNA-binding protein</fullName>
    </submittedName>
</protein>
<dbReference type="PANTHER" id="PTHR37296">
    <property type="entry name" value="CONSERVED VIRULENCE FACTOR B"/>
    <property type="match status" value="1"/>
</dbReference>
<proteinExistence type="inferred from homology"/>
<dbReference type="InterPro" id="IPR003029">
    <property type="entry name" value="S1_domain"/>
</dbReference>
<dbReference type="InterPro" id="IPR036388">
    <property type="entry name" value="WH-like_DNA-bd_sf"/>
</dbReference>
<dbReference type="RefSeq" id="WP_166150494.1">
    <property type="nucleotide sequence ID" value="NZ_JAAOIW010000004.1"/>
</dbReference>
<dbReference type="Pfam" id="PF17783">
    <property type="entry name" value="WHD_CvfB"/>
    <property type="match status" value="1"/>
</dbReference>
<reference evidence="4" key="1">
    <citation type="submission" date="2020-03" db="EMBL/GenBank/DDBJ databases">
        <title>Draft sequencing of Paenibacilllus sp. S3N08.</title>
        <authorList>
            <person name="Kim D.-U."/>
        </authorList>
    </citation>
    <scope>NUCLEOTIDE SEQUENCE</scope>
    <source>
        <strain evidence="4">S3N08</strain>
    </source>
</reference>
<feature type="region of interest" description="Disordered" evidence="2">
    <location>
        <begin position="284"/>
        <end position="309"/>
    </location>
</feature>